<evidence type="ECO:0000313" key="2">
    <source>
        <dbReference type="Proteomes" id="UP000823521"/>
    </source>
</evidence>
<reference evidence="1 2" key="1">
    <citation type="submission" date="2019-12" db="EMBL/GenBank/DDBJ databases">
        <title>Whole genome sequencing of endophytic Actinobacterium Micromonospora sp. MPMI6T.</title>
        <authorList>
            <person name="Evv R."/>
            <person name="Podile A.R."/>
        </authorList>
    </citation>
    <scope>NUCLEOTIDE SEQUENCE [LARGE SCALE GENOMIC DNA]</scope>
    <source>
        <strain evidence="1 2">MPMI6</strain>
    </source>
</reference>
<dbReference type="Gene3D" id="1.10.287.1060">
    <property type="entry name" value="ESAT-6-like"/>
    <property type="match status" value="1"/>
</dbReference>
<protein>
    <recommendedName>
        <fullName evidence="3">WXG100 family type VII secretion target</fullName>
    </recommendedName>
</protein>
<dbReference type="Proteomes" id="UP000823521">
    <property type="component" value="Unassembled WGS sequence"/>
</dbReference>
<organism evidence="1 2">
    <name type="scientific">Micromonospora echinofusca</name>
    <dbReference type="NCBI Taxonomy" id="47858"/>
    <lineage>
        <taxon>Bacteria</taxon>
        <taxon>Bacillati</taxon>
        <taxon>Actinomycetota</taxon>
        <taxon>Actinomycetes</taxon>
        <taxon>Micromonosporales</taxon>
        <taxon>Micromonosporaceae</taxon>
        <taxon>Micromonospora</taxon>
    </lineage>
</organism>
<dbReference type="InterPro" id="IPR036689">
    <property type="entry name" value="ESAT-6-like_sf"/>
</dbReference>
<dbReference type="SUPFAM" id="SSF140453">
    <property type="entry name" value="EsxAB dimer-like"/>
    <property type="match status" value="1"/>
</dbReference>
<evidence type="ECO:0008006" key="3">
    <source>
        <dbReference type="Google" id="ProtNLM"/>
    </source>
</evidence>
<name>A0ABS3VWW4_MICEH</name>
<evidence type="ECO:0000313" key="1">
    <source>
        <dbReference type="EMBL" id="MBO4209039.1"/>
    </source>
</evidence>
<accession>A0ABS3VWW4</accession>
<gene>
    <name evidence="1" type="ORF">GSF22_24000</name>
</gene>
<sequence length="98" mass="10878">MADTIIIDADALEKVAAQLKVPAETVRLALRRLNDNLAALGTPWGDDELGQQWSKTYLPGVEKVQASFEKIVQALLNLSDSANTMALRYKQVEEHNTR</sequence>
<keyword evidence="2" id="KW-1185">Reference proteome</keyword>
<proteinExistence type="predicted"/>
<dbReference type="EMBL" id="WVUH01000255">
    <property type="protein sequence ID" value="MBO4209039.1"/>
    <property type="molecule type" value="Genomic_DNA"/>
</dbReference>
<comment type="caution">
    <text evidence="1">The sequence shown here is derived from an EMBL/GenBank/DDBJ whole genome shotgun (WGS) entry which is preliminary data.</text>
</comment>
<dbReference type="RefSeq" id="WP_208816016.1">
    <property type="nucleotide sequence ID" value="NZ_WVUH01000255.1"/>
</dbReference>